<proteinExistence type="predicted"/>
<evidence type="ECO:0000313" key="2">
    <source>
        <dbReference type="EMBL" id="MBW5424372.1"/>
    </source>
</evidence>
<dbReference type="EMBL" id="WMBF01000303">
    <property type="protein sequence ID" value="MBW5424372.1"/>
    <property type="molecule type" value="Genomic_DNA"/>
</dbReference>
<evidence type="ECO:0000256" key="1">
    <source>
        <dbReference type="SAM" id="MobiDB-lite"/>
    </source>
</evidence>
<organism evidence="2 3">
    <name type="scientific">Streptomyces anatolicus</name>
    <dbReference type="NCBI Taxonomy" id="2675858"/>
    <lineage>
        <taxon>Bacteria</taxon>
        <taxon>Bacillati</taxon>
        <taxon>Actinomycetota</taxon>
        <taxon>Actinomycetes</taxon>
        <taxon>Kitasatosporales</taxon>
        <taxon>Streptomycetaceae</taxon>
        <taxon>Streptomyces</taxon>
    </lineage>
</organism>
<accession>A0ABS6YSN5</accession>
<comment type="caution">
    <text evidence="2">The sequence shown here is derived from an EMBL/GenBank/DDBJ whole genome shotgun (WGS) entry which is preliminary data.</text>
</comment>
<name>A0ABS6YSN5_9ACTN</name>
<keyword evidence="3" id="KW-1185">Reference proteome</keyword>
<reference evidence="2 3" key="1">
    <citation type="submission" date="2019-11" db="EMBL/GenBank/DDBJ databases">
        <authorList>
            <person name="Ay H."/>
        </authorList>
    </citation>
    <scope>NUCLEOTIDE SEQUENCE [LARGE SCALE GENOMIC DNA]</scope>
    <source>
        <strain evidence="2 3">BG9H</strain>
    </source>
</reference>
<sequence length="99" mass="10820">MGCHGPHLLQGELDASRPYLGGCRLKPLDHKDEGVCPIFTLALPLTPGEYPPNNIGKRAVVSSKCSTPVRAGPTYRITGRLDAATGRRDDRAARRRDRQ</sequence>
<protein>
    <submittedName>
        <fullName evidence="2">Uncharacterized protein</fullName>
    </submittedName>
</protein>
<feature type="region of interest" description="Disordered" evidence="1">
    <location>
        <begin position="67"/>
        <end position="99"/>
    </location>
</feature>
<gene>
    <name evidence="2" type="ORF">GKQ77_22855</name>
</gene>
<evidence type="ECO:0000313" key="3">
    <source>
        <dbReference type="Proteomes" id="UP001197114"/>
    </source>
</evidence>
<dbReference type="Proteomes" id="UP001197114">
    <property type="component" value="Unassembled WGS sequence"/>
</dbReference>